<protein>
    <submittedName>
        <fullName evidence="1">SRPBCC domain-containing protein</fullName>
    </submittedName>
</protein>
<proteinExistence type="predicted"/>
<name>A0A9D2LE66_9MICO</name>
<comment type="caution">
    <text evidence="1">The sequence shown here is derived from an EMBL/GenBank/DDBJ whole genome shotgun (WGS) entry which is preliminary data.</text>
</comment>
<dbReference type="Gene3D" id="3.30.530.20">
    <property type="match status" value="1"/>
</dbReference>
<sequence length="237" mass="26621">MSKHFEIRKEVVLETTPEQVWHAIATQEGRTAWSPDPYQPMEGMVVEAEENKRLAVRTPEAENRAFHAFEYLVSAGTDGTTTLTFVHSGYLGDDWDAEFDFGELTAHGWDLYLHTLAQYFEHFAGRPAVFVTAQGSAASAAPGSWAMLEKALGVEGPYERGQHLRMTPEGLPPLEGVVDFAYPGYEFIGLRTADGLYRFHEMSAMGMPIAVGHYIYDDVDREAAEQAWTHWLERVFA</sequence>
<dbReference type="AlphaFoldDB" id="A0A9D2LE66"/>
<gene>
    <name evidence="1" type="ORF">H9786_10675</name>
</gene>
<dbReference type="CDD" id="cd07814">
    <property type="entry name" value="SRPBCC_CalC_Aha1-like"/>
    <property type="match status" value="1"/>
</dbReference>
<dbReference type="EMBL" id="DWZH01000085">
    <property type="protein sequence ID" value="HJB10974.1"/>
    <property type="molecule type" value="Genomic_DNA"/>
</dbReference>
<dbReference type="InterPro" id="IPR023393">
    <property type="entry name" value="START-like_dom_sf"/>
</dbReference>
<reference evidence="1" key="1">
    <citation type="journal article" date="2021" name="PeerJ">
        <title>Extensive microbial diversity within the chicken gut microbiome revealed by metagenomics and culture.</title>
        <authorList>
            <person name="Gilroy R."/>
            <person name="Ravi A."/>
            <person name="Getino M."/>
            <person name="Pursley I."/>
            <person name="Horton D.L."/>
            <person name="Alikhan N.F."/>
            <person name="Baker D."/>
            <person name="Gharbi K."/>
            <person name="Hall N."/>
            <person name="Watson M."/>
            <person name="Adriaenssens E.M."/>
            <person name="Foster-Nyarko E."/>
            <person name="Jarju S."/>
            <person name="Secka A."/>
            <person name="Antonio M."/>
            <person name="Oren A."/>
            <person name="Chaudhuri R.R."/>
            <person name="La Ragione R."/>
            <person name="Hildebrand F."/>
            <person name="Pallen M.J."/>
        </authorList>
    </citation>
    <scope>NUCLEOTIDE SEQUENCE</scope>
    <source>
        <strain evidence="1">ChiHjej13B12-24818</strain>
    </source>
</reference>
<organism evidence="1 2">
    <name type="scientific">Candidatus Brachybacterium merdavium</name>
    <dbReference type="NCBI Taxonomy" id="2838513"/>
    <lineage>
        <taxon>Bacteria</taxon>
        <taxon>Bacillati</taxon>
        <taxon>Actinomycetota</taxon>
        <taxon>Actinomycetes</taxon>
        <taxon>Micrococcales</taxon>
        <taxon>Dermabacteraceae</taxon>
        <taxon>Brachybacterium</taxon>
    </lineage>
</organism>
<reference evidence="1" key="2">
    <citation type="submission" date="2021-04" db="EMBL/GenBank/DDBJ databases">
        <authorList>
            <person name="Gilroy R."/>
        </authorList>
    </citation>
    <scope>NUCLEOTIDE SEQUENCE</scope>
    <source>
        <strain evidence="1">ChiHjej13B12-24818</strain>
    </source>
</reference>
<dbReference type="SUPFAM" id="SSF55961">
    <property type="entry name" value="Bet v1-like"/>
    <property type="match status" value="1"/>
</dbReference>
<dbReference type="Proteomes" id="UP000823823">
    <property type="component" value="Unassembled WGS sequence"/>
</dbReference>
<evidence type="ECO:0000313" key="1">
    <source>
        <dbReference type="EMBL" id="HJB10974.1"/>
    </source>
</evidence>
<accession>A0A9D2LE66</accession>
<evidence type="ECO:0000313" key="2">
    <source>
        <dbReference type="Proteomes" id="UP000823823"/>
    </source>
</evidence>